<organism evidence="11 12">
    <name type="scientific">Trichosporon asahii var. asahii (strain ATCC 90039 / CBS 2479 / JCM 2466 / KCTC 7840 / NBRC 103889/ NCYC 2677 / UAMH 7654)</name>
    <name type="common">Yeast</name>
    <dbReference type="NCBI Taxonomy" id="1186058"/>
    <lineage>
        <taxon>Eukaryota</taxon>
        <taxon>Fungi</taxon>
        <taxon>Dikarya</taxon>
        <taxon>Basidiomycota</taxon>
        <taxon>Agaricomycotina</taxon>
        <taxon>Tremellomycetes</taxon>
        <taxon>Trichosporonales</taxon>
        <taxon>Trichosporonaceae</taxon>
        <taxon>Trichosporon</taxon>
    </lineage>
</organism>
<dbReference type="GO" id="GO:0070847">
    <property type="term" value="C:core mediator complex"/>
    <property type="evidence" value="ECO:0007669"/>
    <property type="project" value="TreeGrafter"/>
</dbReference>
<dbReference type="VEuPathDB" id="FungiDB:A1Q1_05845"/>
<dbReference type="GO" id="GO:0016592">
    <property type="term" value="C:mediator complex"/>
    <property type="evidence" value="ECO:0007669"/>
    <property type="project" value="InterPro"/>
</dbReference>
<reference evidence="11 12" key="1">
    <citation type="journal article" date="2012" name="Eukaryot. Cell">
        <title>Draft genome sequence of CBS 2479, the standard type strain of Trichosporon asahii.</title>
        <authorList>
            <person name="Yang R.Y."/>
            <person name="Li H.T."/>
            <person name="Zhu H."/>
            <person name="Zhou G.P."/>
            <person name="Wang M."/>
            <person name="Wang L."/>
        </authorList>
    </citation>
    <scope>NUCLEOTIDE SEQUENCE [LARGE SCALE GENOMIC DNA]</scope>
    <source>
        <strain evidence="12">ATCC 90039 / CBS 2479 / JCM 2466 / KCTC 7840 / NCYC 2677 / UAMH 7654</strain>
    </source>
</reference>
<dbReference type="GO" id="GO:0003712">
    <property type="term" value="F:transcription coregulator activity"/>
    <property type="evidence" value="ECO:0007669"/>
    <property type="project" value="InterPro"/>
</dbReference>
<comment type="subcellular location">
    <subcellularLocation>
        <location evidence="1 8">Nucleus</location>
    </subcellularLocation>
</comment>
<keyword evidence="4 8" id="KW-0805">Transcription regulation</keyword>
<evidence type="ECO:0000256" key="1">
    <source>
        <dbReference type="ARBA" id="ARBA00004123"/>
    </source>
</evidence>
<dbReference type="GeneID" id="25989357"/>
<evidence type="ECO:0000256" key="8">
    <source>
        <dbReference type="RuleBase" id="RU364141"/>
    </source>
</evidence>
<dbReference type="HOGENOM" id="CLU_1200540_0_0_1"/>
<name>J5SHR5_TRIAS</name>
<comment type="caution">
    <text evidence="11">The sequence shown here is derived from an EMBL/GenBank/DDBJ whole genome shotgun (WGS) entry which is preliminary data.</text>
</comment>
<evidence type="ECO:0000256" key="10">
    <source>
        <dbReference type="SAM" id="MobiDB-lite"/>
    </source>
</evidence>
<dbReference type="AlphaFoldDB" id="J5SHR5"/>
<feature type="compositionally biased region" description="Basic and acidic residues" evidence="10">
    <location>
        <begin position="205"/>
        <end position="214"/>
    </location>
</feature>
<accession>J5SHR5</accession>
<protein>
    <recommendedName>
        <fullName evidence="3 8">Mediator of RNA polymerase II transcription subunit 4</fullName>
    </recommendedName>
    <alternativeName>
        <fullName evidence="7 8">Mediator complex subunit 4</fullName>
    </alternativeName>
</protein>
<sequence>MSTTDPAQQVGPRPALLLAVATQQHLLSELFTVLQATSSAPNADALPALHAGLVQSSERLDQLSAELKVHQAAYAEMLAKQKKAKELEDEIRSVIRELHGAKVDLEEVVNEGAKVRESIEQSEKDPVSVDQLIAHAHALAKTTSAPVSSLLAPVDKAAATPWPNEAAMRQGLLFQLEGSMSGVGDVGVVGDVTAPEPAQPAPQVVHEEPGRRYDPGAVFQLDLNSDDSDDD</sequence>
<dbReference type="RefSeq" id="XP_014176529.1">
    <property type="nucleotide sequence ID" value="XM_014321054.1"/>
</dbReference>
<keyword evidence="9" id="KW-0175">Coiled coil</keyword>
<comment type="subunit">
    <text evidence="8">Component of the Mediator complex.</text>
</comment>
<evidence type="ECO:0000313" key="12">
    <source>
        <dbReference type="Proteomes" id="UP000002748"/>
    </source>
</evidence>
<dbReference type="KEGG" id="tasa:A1Q1_05845"/>
<evidence type="ECO:0000256" key="2">
    <source>
        <dbReference type="ARBA" id="ARBA00009626"/>
    </source>
</evidence>
<keyword evidence="8" id="KW-0010">Activator</keyword>
<evidence type="ECO:0000256" key="5">
    <source>
        <dbReference type="ARBA" id="ARBA00023163"/>
    </source>
</evidence>
<dbReference type="PANTHER" id="PTHR13208:SF2">
    <property type="entry name" value="MEDIATOR OF RNA POLYMERASE II TRANSCRIPTION SUBUNIT 4"/>
    <property type="match status" value="1"/>
</dbReference>
<evidence type="ECO:0000256" key="7">
    <source>
        <dbReference type="ARBA" id="ARBA00031257"/>
    </source>
</evidence>
<dbReference type="OrthoDB" id="1929813at2759"/>
<feature type="coiled-coil region" evidence="9">
    <location>
        <begin position="53"/>
        <end position="125"/>
    </location>
</feature>
<evidence type="ECO:0000313" key="11">
    <source>
        <dbReference type="EMBL" id="EJT45696.1"/>
    </source>
</evidence>
<dbReference type="PANTHER" id="PTHR13208">
    <property type="entry name" value="MEDIATOR OF RNA POLYMERASE II TRANSCRIPTION SUBUNIT 4"/>
    <property type="match status" value="1"/>
</dbReference>
<dbReference type="InterPro" id="IPR019258">
    <property type="entry name" value="Mediator_Med4"/>
</dbReference>
<proteinExistence type="inferred from homology"/>
<comment type="function">
    <text evidence="8">Component of the Mediator complex, a coactivator involved in the regulated transcription of nearly all RNA polymerase II-dependent genes. Mediator functions as a bridge to convey information from gene-specific regulatory proteins to the basal RNA polymerase II transcription machinery. Mediator is recruited to promoters by direct interactions with regulatory proteins and serves as a scaffold for the assembly of a functional preinitiation complex with RNA polymerase II and the general transcription factors.</text>
</comment>
<gene>
    <name evidence="8" type="primary">MED4</name>
    <name evidence="11" type="ORF">A1Q1_05845</name>
</gene>
<dbReference type="Proteomes" id="UP000002748">
    <property type="component" value="Unassembled WGS sequence"/>
</dbReference>
<feature type="region of interest" description="Disordered" evidence="10">
    <location>
        <begin position="191"/>
        <end position="231"/>
    </location>
</feature>
<dbReference type="GO" id="GO:0006357">
    <property type="term" value="P:regulation of transcription by RNA polymerase II"/>
    <property type="evidence" value="ECO:0007669"/>
    <property type="project" value="InterPro"/>
</dbReference>
<dbReference type="EMBL" id="ALBS01000322">
    <property type="protein sequence ID" value="EJT45696.1"/>
    <property type="molecule type" value="Genomic_DNA"/>
</dbReference>
<evidence type="ECO:0000256" key="9">
    <source>
        <dbReference type="SAM" id="Coils"/>
    </source>
</evidence>
<keyword evidence="6 8" id="KW-0539">Nucleus</keyword>
<evidence type="ECO:0000256" key="4">
    <source>
        <dbReference type="ARBA" id="ARBA00023015"/>
    </source>
</evidence>
<dbReference type="Pfam" id="PF10018">
    <property type="entry name" value="Med4"/>
    <property type="match status" value="1"/>
</dbReference>
<comment type="similarity">
    <text evidence="2 8">Belongs to the Mediator complex subunit 4 family.</text>
</comment>
<evidence type="ECO:0000256" key="6">
    <source>
        <dbReference type="ARBA" id="ARBA00023242"/>
    </source>
</evidence>
<keyword evidence="5 8" id="KW-0804">Transcription</keyword>
<evidence type="ECO:0000256" key="3">
    <source>
        <dbReference type="ARBA" id="ARBA00020629"/>
    </source>
</evidence>